<feature type="compositionally biased region" description="Basic and acidic residues" evidence="1">
    <location>
        <begin position="347"/>
        <end position="356"/>
    </location>
</feature>
<feature type="region of interest" description="Disordered" evidence="1">
    <location>
        <begin position="22"/>
        <end position="43"/>
    </location>
</feature>
<feature type="region of interest" description="Disordered" evidence="1">
    <location>
        <begin position="250"/>
        <end position="481"/>
    </location>
</feature>
<dbReference type="OrthoDB" id="4900702at2759"/>
<evidence type="ECO:0000313" key="3">
    <source>
        <dbReference type="Proteomes" id="UP000240760"/>
    </source>
</evidence>
<dbReference type="AlphaFoldDB" id="A0A2T4CGK6"/>
<keyword evidence="3" id="KW-1185">Reference proteome</keyword>
<accession>A0A2T4CGK6</accession>
<protein>
    <submittedName>
        <fullName evidence="2">Uncharacterized protein</fullName>
    </submittedName>
</protein>
<dbReference type="EMBL" id="KZ679127">
    <property type="protein sequence ID" value="PTB80705.1"/>
    <property type="molecule type" value="Genomic_DNA"/>
</dbReference>
<gene>
    <name evidence="2" type="ORF">M440DRAFT_1133488</name>
</gene>
<feature type="compositionally biased region" description="Basic and acidic residues" evidence="1">
    <location>
        <begin position="178"/>
        <end position="189"/>
    </location>
</feature>
<feature type="compositionally biased region" description="Polar residues" evidence="1">
    <location>
        <begin position="322"/>
        <end position="336"/>
    </location>
</feature>
<feature type="compositionally biased region" description="Polar residues" evidence="1">
    <location>
        <begin position="259"/>
        <end position="274"/>
    </location>
</feature>
<organism evidence="2 3">
    <name type="scientific">Trichoderma longibrachiatum ATCC 18648</name>
    <dbReference type="NCBI Taxonomy" id="983965"/>
    <lineage>
        <taxon>Eukaryota</taxon>
        <taxon>Fungi</taxon>
        <taxon>Dikarya</taxon>
        <taxon>Ascomycota</taxon>
        <taxon>Pezizomycotina</taxon>
        <taxon>Sordariomycetes</taxon>
        <taxon>Hypocreomycetidae</taxon>
        <taxon>Hypocreales</taxon>
        <taxon>Hypocreaceae</taxon>
        <taxon>Trichoderma</taxon>
    </lineage>
</organism>
<evidence type="ECO:0000313" key="2">
    <source>
        <dbReference type="EMBL" id="PTB80705.1"/>
    </source>
</evidence>
<reference evidence="2 3" key="1">
    <citation type="submission" date="2016-07" db="EMBL/GenBank/DDBJ databases">
        <title>Multiple horizontal gene transfer events from other fungi enriched the ability of initially mycotrophic Trichoderma (Ascomycota) to feed on dead plant biomass.</title>
        <authorList>
            <consortium name="DOE Joint Genome Institute"/>
            <person name="Aerts A."/>
            <person name="Atanasova L."/>
            <person name="Chenthamara K."/>
            <person name="Zhang J."/>
            <person name="Grujic M."/>
            <person name="Henrissat B."/>
            <person name="Kuo A."/>
            <person name="Salamov A."/>
            <person name="Lipzen A."/>
            <person name="Labutti K."/>
            <person name="Barry K."/>
            <person name="Miao Y."/>
            <person name="Rahimi M.J."/>
            <person name="Shen Q."/>
            <person name="Grigoriev I.V."/>
            <person name="Kubicek C.P."/>
            <person name="Druzhinina I.S."/>
        </authorList>
    </citation>
    <scope>NUCLEOTIDE SEQUENCE [LARGE SCALE GENOMIC DNA]</scope>
    <source>
        <strain evidence="2 3">ATCC 18648</strain>
    </source>
</reference>
<sequence length="481" mass="53383">MYSPPQKRVVSLVQQHLRLTTPAMPRRRPRAPRARGAHNLGPFEKPGEPYRMSHIRKWQKYGVGDEDLLWGPYWERFNTVPIPIFGETEYFNYALEIAKLAKGSKEEFERIYTRRNKERLGEFLELLEKADNRAFWKHEEFPCEDAADKICAVCKTGALEDFARLLKGIAFGWEADTVHDAQPDDHPSEAEGGGQSSDSYAGSDYGYWIYEQEEIAQWNDPKFREEYAAEMAACVTPLGVWTFQRSAETTSKEDVEPAGSTSCENAYDGSSAQKRSPPLLGGAPVGDEEKQADDNKGEARLSLDVDDGNNRDLIRDSLAAPTISQSPFPIQQTTGQGLARTGSADDAGSHDYDHPRLQGASVGSPEPCASLSAQQPRNDRAATKRARRDDDGDGSYHGDGGSKGYKRRKLKTPLAPEAETKSESDGNKGGCRQRSKEKDLAPRVRSAQLPDAGVINTRSRGRSRASTLWELDSLGRPRSIS</sequence>
<feature type="compositionally biased region" description="Basic residues" evidence="1">
    <location>
        <begin position="25"/>
        <end position="36"/>
    </location>
</feature>
<name>A0A2T4CGK6_TRILO</name>
<feature type="region of interest" description="Disordered" evidence="1">
    <location>
        <begin position="178"/>
        <end position="199"/>
    </location>
</feature>
<dbReference type="Proteomes" id="UP000240760">
    <property type="component" value="Unassembled WGS sequence"/>
</dbReference>
<evidence type="ECO:0000256" key="1">
    <source>
        <dbReference type="SAM" id="MobiDB-lite"/>
    </source>
</evidence>
<proteinExistence type="predicted"/>
<feature type="compositionally biased region" description="Basic and acidic residues" evidence="1">
    <location>
        <begin position="287"/>
        <end position="315"/>
    </location>
</feature>
<feature type="compositionally biased region" description="Basic and acidic residues" evidence="1">
    <location>
        <begin position="377"/>
        <end position="396"/>
    </location>
</feature>